<name>A0A225VDU4_9STRA</name>
<gene>
    <name evidence="1" type="ORF">PHMEG_00025005</name>
</gene>
<proteinExistence type="predicted"/>
<reference evidence="2" key="1">
    <citation type="submission" date="2017-03" db="EMBL/GenBank/DDBJ databases">
        <title>Phytopthora megakarya and P. palmivora, two closely related causual agents of cacao black pod achieved similar genome size and gene model numbers by different mechanisms.</title>
        <authorList>
            <person name="Ali S."/>
            <person name="Shao J."/>
            <person name="Larry D.J."/>
            <person name="Kronmiller B."/>
            <person name="Shen D."/>
            <person name="Strem M.D."/>
            <person name="Melnick R.L."/>
            <person name="Guiltinan M.J."/>
            <person name="Tyler B.M."/>
            <person name="Meinhardt L.W."/>
            <person name="Bailey B.A."/>
        </authorList>
    </citation>
    <scope>NUCLEOTIDE SEQUENCE [LARGE SCALE GENOMIC DNA]</scope>
    <source>
        <strain evidence="2">zdho120</strain>
    </source>
</reference>
<protein>
    <submittedName>
        <fullName evidence="1">Uncharacterized protein</fullName>
    </submittedName>
</protein>
<organism evidence="1 2">
    <name type="scientific">Phytophthora megakarya</name>
    <dbReference type="NCBI Taxonomy" id="4795"/>
    <lineage>
        <taxon>Eukaryota</taxon>
        <taxon>Sar</taxon>
        <taxon>Stramenopiles</taxon>
        <taxon>Oomycota</taxon>
        <taxon>Peronosporomycetes</taxon>
        <taxon>Peronosporales</taxon>
        <taxon>Peronosporaceae</taxon>
        <taxon>Phytophthora</taxon>
    </lineage>
</organism>
<dbReference type="EMBL" id="NBNE01005607">
    <property type="protein sequence ID" value="OWZ03294.1"/>
    <property type="molecule type" value="Genomic_DNA"/>
</dbReference>
<accession>A0A225VDU4</accession>
<evidence type="ECO:0000313" key="1">
    <source>
        <dbReference type="EMBL" id="OWZ03294.1"/>
    </source>
</evidence>
<dbReference type="Proteomes" id="UP000198211">
    <property type="component" value="Unassembled WGS sequence"/>
</dbReference>
<keyword evidence="2" id="KW-1185">Reference proteome</keyword>
<evidence type="ECO:0000313" key="2">
    <source>
        <dbReference type="Proteomes" id="UP000198211"/>
    </source>
</evidence>
<dbReference type="AlphaFoldDB" id="A0A225VDU4"/>
<comment type="caution">
    <text evidence="1">The sequence shown here is derived from an EMBL/GenBank/DDBJ whole genome shotgun (WGS) entry which is preliminary data.</text>
</comment>
<sequence length="121" mass="14211">MLTRKTCASSMLLKKTPESVWSTPIFSDEKKWNLDGYEALLARFKQTSPLNKTRIGWRRVRHGLRNLYIYQQNNASIHVSKHTMDFFLQNKKLKFSPGHPSLLLEPDRKFGVDHEQKDLPK</sequence>